<feature type="compositionally biased region" description="Polar residues" evidence="6">
    <location>
        <begin position="456"/>
        <end position="472"/>
    </location>
</feature>
<dbReference type="PANTHER" id="PTHR13556:SF2">
    <property type="entry name" value="TRANSCRIPTIONAL ADAPTER 3"/>
    <property type="match status" value="1"/>
</dbReference>
<evidence type="ECO:0000256" key="3">
    <source>
        <dbReference type="ARBA" id="ARBA00023015"/>
    </source>
</evidence>
<evidence type="ECO:0000313" key="7">
    <source>
        <dbReference type="EMBL" id="CCE65441.1"/>
    </source>
</evidence>
<dbReference type="GO" id="GO:0006357">
    <property type="term" value="P:regulation of transcription by RNA polymerase II"/>
    <property type="evidence" value="ECO:0007669"/>
    <property type="project" value="EnsemblFungi"/>
</dbReference>
<feature type="compositionally biased region" description="Acidic residues" evidence="6">
    <location>
        <begin position="181"/>
        <end position="195"/>
    </location>
</feature>
<dbReference type="KEGG" id="tpf:TPHA_0L00840"/>
<dbReference type="GO" id="GO:0003713">
    <property type="term" value="F:transcription coactivator activity"/>
    <property type="evidence" value="ECO:0007669"/>
    <property type="project" value="TreeGrafter"/>
</dbReference>
<dbReference type="OMA" id="WQEYSSI"/>
<organism evidence="7 8">
    <name type="scientific">Tetrapisispora phaffii (strain ATCC 24235 / CBS 4417 / NBRC 1672 / NRRL Y-8282 / UCD 70-5)</name>
    <name type="common">Yeast</name>
    <name type="synonym">Fabospora phaffii</name>
    <dbReference type="NCBI Taxonomy" id="1071381"/>
    <lineage>
        <taxon>Eukaryota</taxon>
        <taxon>Fungi</taxon>
        <taxon>Dikarya</taxon>
        <taxon>Ascomycota</taxon>
        <taxon>Saccharomycotina</taxon>
        <taxon>Saccharomycetes</taxon>
        <taxon>Saccharomycetales</taxon>
        <taxon>Saccharomycetaceae</taxon>
        <taxon>Tetrapisispora</taxon>
    </lineage>
</organism>
<dbReference type="InterPro" id="IPR019340">
    <property type="entry name" value="Histone_AcTrfase_su3"/>
</dbReference>
<reference evidence="7 8" key="1">
    <citation type="journal article" date="2011" name="Proc. Natl. Acad. Sci. U.S.A.">
        <title>Evolutionary erosion of yeast sex chromosomes by mating-type switching accidents.</title>
        <authorList>
            <person name="Gordon J.L."/>
            <person name="Armisen D."/>
            <person name="Proux-Wera E."/>
            <person name="Oheigeartaigh S.S."/>
            <person name="Byrne K.P."/>
            <person name="Wolfe K.H."/>
        </authorList>
    </citation>
    <scope>NUCLEOTIDE SEQUENCE [LARGE SCALE GENOMIC DNA]</scope>
    <source>
        <strain evidence="8">ATCC 24235 / CBS 4417 / NBRC 1672 / NRRL Y-8282 / UCD 70-5</strain>
    </source>
</reference>
<dbReference type="HOGENOM" id="CLU_016102_1_0_1"/>
<gene>
    <name evidence="7" type="primary">TPHA0L00840</name>
    <name evidence="7" type="ordered locus">TPHA_0L00840</name>
</gene>
<evidence type="ECO:0000256" key="4">
    <source>
        <dbReference type="ARBA" id="ARBA00023163"/>
    </source>
</evidence>
<comment type="similarity">
    <text evidence="2">Belongs to the NGG1 family.</text>
</comment>
<dbReference type="RefSeq" id="XP_003687875.1">
    <property type="nucleotide sequence ID" value="XM_003687827.1"/>
</dbReference>
<dbReference type="GO" id="GO:0046695">
    <property type="term" value="C:SLIK (SAGA-like) complex"/>
    <property type="evidence" value="ECO:0007669"/>
    <property type="project" value="EnsemblFungi"/>
</dbReference>
<keyword evidence="3" id="KW-0805">Transcription regulation</keyword>
<dbReference type="GeneID" id="11531660"/>
<feature type="compositionally biased region" description="Basic and acidic residues" evidence="6">
    <location>
        <begin position="163"/>
        <end position="180"/>
    </location>
</feature>
<accession>G8BZW3</accession>
<dbReference type="AlphaFoldDB" id="G8BZW3"/>
<evidence type="ECO:0000256" key="6">
    <source>
        <dbReference type="SAM" id="MobiDB-lite"/>
    </source>
</evidence>
<keyword evidence="4" id="KW-0804">Transcription</keyword>
<comment type="subcellular location">
    <subcellularLocation>
        <location evidence="1">Nucleus</location>
    </subcellularLocation>
</comment>
<dbReference type="Pfam" id="PF10198">
    <property type="entry name" value="Ada3"/>
    <property type="match status" value="1"/>
</dbReference>
<evidence type="ECO:0000256" key="1">
    <source>
        <dbReference type="ARBA" id="ARBA00004123"/>
    </source>
</evidence>
<evidence type="ECO:0008006" key="9">
    <source>
        <dbReference type="Google" id="ProtNLM"/>
    </source>
</evidence>
<evidence type="ECO:0000256" key="2">
    <source>
        <dbReference type="ARBA" id="ARBA00005330"/>
    </source>
</evidence>
<dbReference type="GO" id="GO:0005634">
    <property type="term" value="C:nucleus"/>
    <property type="evidence" value="ECO:0007669"/>
    <property type="project" value="UniProtKB-SubCell"/>
</dbReference>
<feature type="region of interest" description="Disordered" evidence="6">
    <location>
        <begin position="1"/>
        <end position="26"/>
    </location>
</feature>
<dbReference type="GO" id="GO:0000124">
    <property type="term" value="C:SAGA complex"/>
    <property type="evidence" value="ECO:0007669"/>
    <property type="project" value="EnsemblFungi"/>
</dbReference>
<dbReference type="GO" id="GO:0140671">
    <property type="term" value="C:ADA complex"/>
    <property type="evidence" value="ECO:0007669"/>
    <property type="project" value="EnsemblFungi"/>
</dbReference>
<feature type="region of interest" description="Disordered" evidence="6">
    <location>
        <begin position="97"/>
        <end position="228"/>
    </location>
</feature>
<sequence>MARVARRGKGSMDPDDEQKDSVGSLLETPSQLLSNVLKTLEFTFEKDIGMLNGPHVKSVPDFRTLSDLKNQLDKLNTVIDDISNNDKELIEKLREIRENKLKDKDTKGPGVMKDTDVDMDKSKDTDVGQDVEIDDSESVEANRKDNDEIEPAEDTAIQQTDTPSEKSEVQAEHGVKRPFTEEEEGEAKEEEQQEETNDKKRHQQESVAQNPTDEIPFPEENLTVPERKNDAHLLEKDKNRMENDPNYKNPNAEFVISQTLPAAASALGLYSEDGTLERTGEAYLKKKYSVASYPLNDLKEYLPGTLPDMDFSCPKPTNQIQFSTFLSSVDNYFRDFTDDDIKFLKTEYILPANLSMDKSYEPQSTPYIIPKLGPLYSTIWLKEDNNQNIGNISPPIIATPDTILPKLGPDDINDSALDSENVSCGPLLSRLLSSILRTEVENDDDEDNNVRKENETNAPSSQQNSATNTDGNISVKIENDATNEEGINNVHVESKSEEVEPPNEELLELTRNLTAVKEGIIPQQPSLNIDNVNIDYPTFEERLKRELKYVGIYMNLPKDENNPTGEDPDWLTGREDDEVSAELRTLQHSLKSVTVKNARRKTQLLPRLERYLAWQEYLSILDDLDKQIDHAYIKRIRAPKKKKKHHHAANPVQSASQIAQQKAANSSLRALLDRRKRWITKIGPLFDSPEIMKRIPKENIFKDINQEDEDEDADVFGQSTGNKEDELPEQ</sequence>
<dbReference type="eggNOG" id="KOG4191">
    <property type="taxonomic scope" value="Eukaryota"/>
</dbReference>
<evidence type="ECO:0000313" key="8">
    <source>
        <dbReference type="Proteomes" id="UP000005666"/>
    </source>
</evidence>
<dbReference type="PANTHER" id="PTHR13556">
    <property type="entry name" value="TRANSCRIPTIONAL ADAPTER 3-RELATED"/>
    <property type="match status" value="1"/>
</dbReference>
<feature type="compositionally biased region" description="Acidic residues" evidence="6">
    <location>
        <begin position="127"/>
        <end position="138"/>
    </location>
</feature>
<evidence type="ECO:0000256" key="5">
    <source>
        <dbReference type="ARBA" id="ARBA00023242"/>
    </source>
</evidence>
<protein>
    <recommendedName>
        <fullName evidence="9">Transcriptional adapter 3</fullName>
    </recommendedName>
</protein>
<dbReference type="OrthoDB" id="1232at2759"/>
<proteinExistence type="inferred from homology"/>
<dbReference type="STRING" id="1071381.G8BZW3"/>
<feature type="region of interest" description="Disordered" evidence="6">
    <location>
        <begin position="639"/>
        <end position="661"/>
    </location>
</feature>
<feature type="region of interest" description="Disordered" evidence="6">
    <location>
        <begin position="702"/>
        <end position="730"/>
    </location>
</feature>
<dbReference type="Proteomes" id="UP000005666">
    <property type="component" value="Chromosome 12"/>
</dbReference>
<feature type="region of interest" description="Disordered" evidence="6">
    <location>
        <begin position="439"/>
        <end position="503"/>
    </location>
</feature>
<dbReference type="EMBL" id="HE612867">
    <property type="protein sequence ID" value="CCE65441.1"/>
    <property type="molecule type" value="Genomic_DNA"/>
</dbReference>
<name>G8BZW3_TETPH</name>
<keyword evidence="5" id="KW-0539">Nucleus</keyword>
<dbReference type="GO" id="GO:0004402">
    <property type="term" value="F:histone acetyltransferase activity"/>
    <property type="evidence" value="ECO:0007669"/>
    <property type="project" value="EnsemblFungi"/>
</dbReference>
<feature type="compositionally biased region" description="Basic residues" evidence="6">
    <location>
        <begin position="639"/>
        <end position="648"/>
    </location>
</feature>
<keyword evidence="8" id="KW-1185">Reference proteome</keyword>
<feature type="compositionally biased region" description="Basic and acidic residues" evidence="6">
    <location>
        <begin position="97"/>
        <end position="126"/>
    </location>
</feature>